<dbReference type="OrthoDB" id="9781333at2"/>
<dbReference type="SMART" id="SM00327">
    <property type="entry name" value="VWA"/>
    <property type="match status" value="2"/>
</dbReference>
<dbReference type="SUPFAM" id="SSF53300">
    <property type="entry name" value="vWA-like"/>
    <property type="match status" value="2"/>
</dbReference>
<feature type="compositionally biased region" description="Basic and acidic residues" evidence="1">
    <location>
        <begin position="890"/>
        <end position="911"/>
    </location>
</feature>
<keyword evidence="2" id="KW-0472">Membrane</keyword>
<dbReference type="Pfam" id="PF00092">
    <property type="entry name" value="VWA"/>
    <property type="match status" value="1"/>
</dbReference>
<feature type="transmembrane region" description="Helical" evidence="2">
    <location>
        <begin position="37"/>
        <end position="55"/>
    </location>
</feature>
<feature type="transmembrane region" description="Helical" evidence="2">
    <location>
        <begin position="814"/>
        <end position="832"/>
    </location>
</feature>
<evidence type="ECO:0000313" key="4">
    <source>
        <dbReference type="EMBL" id="TDQ40340.1"/>
    </source>
</evidence>
<dbReference type="PANTHER" id="PTHR37947">
    <property type="entry name" value="BLL2462 PROTEIN"/>
    <property type="match status" value="1"/>
</dbReference>
<evidence type="ECO:0000259" key="3">
    <source>
        <dbReference type="PROSITE" id="PS50234"/>
    </source>
</evidence>
<dbReference type="Gene3D" id="3.40.50.410">
    <property type="entry name" value="von Willebrand factor, type A domain"/>
    <property type="match status" value="2"/>
</dbReference>
<accession>A0A4R6U1Y0</accession>
<reference evidence="4 5" key="1">
    <citation type="submission" date="2019-03" db="EMBL/GenBank/DDBJ databases">
        <title>Genomic Encyclopedia of Type Strains, Phase IV (KMG-IV): sequencing the most valuable type-strain genomes for metagenomic binning, comparative biology and taxonomic classification.</title>
        <authorList>
            <person name="Goeker M."/>
        </authorList>
    </citation>
    <scope>NUCLEOTIDE SEQUENCE [LARGE SCALE GENOMIC DNA]</scope>
    <source>
        <strain evidence="4 5">DSM 28697</strain>
    </source>
</reference>
<comment type="caution">
    <text evidence="4">The sequence shown here is derived from an EMBL/GenBank/DDBJ whole genome shotgun (WGS) entry which is preliminary data.</text>
</comment>
<dbReference type="Gene3D" id="3.40.50.880">
    <property type="match status" value="1"/>
</dbReference>
<feature type="domain" description="VWFA" evidence="3">
    <location>
        <begin position="408"/>
        <end position="573"/>
    </location>
</feature>
<feature type="region of interest" description="Disordered" evidence="1">
    <location>
        <begin position="849"/>
        <end position="917"/>
    </location>
</feature>
<keyword evidence="5" id="KW-1185">Reference proteome</keyword>
<dbReference type="PROSITE" id="PS50234">
    <property type="entry name" value="VWFA"/>
    <property type="match status" value="1"/>
</dbReference>
<dbReference type="Pfam" id="PF13519">
    <property type="entry name" value="VWA_2"/>
    <property type="match status" value="1"/>
</dbReference>
<name>A0A4R6U1Y0_9BACI</name>
<dbReference type="InterPro" id="IPR036465">
    <property type="entry name" value="vWFA_dom_sf"/>
</dbReference>
<gene>
    <name evidence="4" type="ORF">EV213_10656</name>
</gene>
<evidence type="ECO:0000256" key="1">
    <source>
        <dbReference type="SAM" id="MobiDB-lite"/>
    </source>
</evidence>
<dbReference type="Proteomes" id="UP000295632">
    <property type="component" value="Unassembled WGS sequence"/>
</dbReference>
<dbReference type="InterPro" id="IPR002035">
    <property type="entry name" value="VWF_A"/>
</dbReference>
<evidence type="ECO:0000313" key="5">
    <source>
        <dbReference type="Proteomes" id="UP000295632"/>
    </source>
</evidence>
<dbReference type="SUPFAM" id="SSF52317">
    <property type="entry name" value="Class I glutamine amidotransferase-like"/>
    <property type="match status" value="1"/>
</dbReference>
<protein>
    <submittedName>
        <fullName evidence="4">von Willebrand factor type A domain-containing protein</fullName>
    </submittedName>
</protein>
<dbReference type="PANTHER" id="PTHR37947:SF2">
    <property type="entry name" value="VON WILLEBRAND FACTOR TYPE A"/>
    <property type="match status" value="1"/>
</dbReference>
<keyword evidence="2" id="KW-1133">Transmembrane helix</keyword>
<feature type="transmembrane region" description="Helical" evidence="2">
    <location>
        <begin position="6"/>
        <end position="25"/>
    </location>
</feature>
<proteinExistence type="predicted"/>
<dbReference type="EMBL" id="SNYJ01000006">
    <property type="protein sequence ID" value="TDQ40340.1"/>
    <property type="molecule type" value="Genomic_DNA"/>
</dbReference>
<keyword evidence="2" id="KW-0812">Transmembrane</keyword>
<organism evidence="4 5">
    <name type="scientific">Aureibacillus halotolerans</name>
    <dbReference type="NCBI Taxonomy" id="1508390"/>
    <lineage>
        <taxon>Bacteria</taxon>
        <taxon>Bacillati</taxon>
        <taxon>Bacillota</taxon>
        <taxon>Bacilli</taxon>
        <taxon>Bacillales</taxon>
        <taxon>Bacillaceae</taxon>
        <taxon>Aureibacillus</taxon>
    </lineage>
</organism>
<dbReference type="InterPro" id="IPR029062">
    <property type="entry name" value="Class_I_gatase-like"/>
</dbReference>
<sequence length="917" mass="100127">MEFAFLNPFALLLLLPCIAWLWFFLRSLKALPSYDRWTIFSLRTMIVLLLVAAIAQPEQRLTKDEENVIFVIDQSASVENQGNKMLKDISEIVEVKNENDQYGIVSLGQEAVVERSLQNNLSFGSDLSQVKQDVTNLSEGIQLASGLLTNQGGGRIVMLTDGNETAGDAVDAASIAQQQNITIDVMTYAPMTGPDASIALFETPATVYQGELANLQVTVDSTISGEASLRILKNNNVIANETVALDEGANAFQFSALTETAGTDVYKAEIQLPQDNVAENNVAYGVSTVEGPPRVLIVEGEPGNAVNVSSALQPINMGVDVIASSQFPMTLTSLLDYDALLMANVPGSSLSQEQMEMVETAVKEFGMGFIMTGGDQSFGLGGYFNTPIEKVLPVSMSLSGEKEIPSLGIVYVLDRSGSMSGYKLSIAKEAVARSIEMVREKDAVGLIAFDSAPWEVLPLQTLEDKEEAINQVGTLTSGGGTDIMPGLRMAYDRLRALDVQRKHIVLLTDGHSSSNAAYNSLLSDGLDNNITLSSVAIGDSADRRLLEGLAEIGEGRFYNVLDVSTIPTILSRETALTTRTYIVDDPFYPTFRSTGAYSNWFSNGAPQMNAYIATTAKGRASVILESAKADPILAQWSYGLGETVAWTSDLSGEWSGGWPTWSNWQPFWGDIITSTFRSNSTDPYYTQVNRIADEAKVTVTSESNTTTPLVSQVVSEEGDIVETTTRVTGPGSYEIRFPSQAGVYYLQLFEEGAEGKELVFQKGITVPFSEEFDLRTENKQLAQRVANAGGGQVIESLKDVFAPMENPPQQATEVGRWLILLVFFLFFMEIALRRFGFPVRLASTMQASFATKKDTESRSPQKGRVPNIREKSAQVAQNKNNKSTKTKGGKTVEESGERTDKDDRMKRLLDAKKRRQR</sequence>
<dbReference type="RefSeq" id="WP_133580163.1">
    <property type="nucleotide sequence ID" value="NZ_SNYJ01000006.1"/>
</dbReference>
<evidence type="ECO:0000256" key="2">
    <source>
        <dbReference type="SAM" id="Phobius"/>
    </source>
</evidence>
<dbReference type="AlphaFoldDB" id="A0A4R6U1Y0"/>